<evidence type="ECO:0000313" key="1">
    <source>
        <dbReference type="EMBL" id="JAD68381.1"/>
    </source>
</evidence>
<name>A0A0A9BYI6_ARUDO</name>
<proteinExistence type="predicted"/>
<sequence>MGHWRLTLAVSESVVSIMDSANNNDPYSNGPYGLLQQRGGFEEESFQVPAQAKAQFDFILMKKELSSILKHL</sequence>
<protein>
    <submittedName>
        <fullName evidence="1">Uncharacterized protein</fullName>
    </submittedName>
</protein>
<accession>A0A0A9BYI6</accession>
<reference evidence="1" key="2">
    <citation type="journal article" date="2015" name="Data Brief">
        <title>Shoot transcriptome of the giant reed, Arundo donax.</title>
        <authorList>
            <person name="Barrero R.A."/>
            <person name="Guerrero F.D."/>
            <person name="Moolhuijzen P."/>
            <person name="Goolsby J.A."/>
            <person name="Tidwell J."/>
            <person name="Bellgard S.E."/>
            <person name="Bellgard M.I."/>
        </authorList>
    </citation>
    <scope>NUCLEOTIDE SEQUENCE</scope>
    <source>
        <tissue evidence="1">Shoot tissue taken approximately 20 cm above the soil surface</tissue>
    </source>
</reference>
<dbReference type="EMBL" id="GBRH01229514">
    <property type="protein sequence ID" value="JAD68381.1"/>
    <property type="molecule type" value="Transcribed_RNA"/>
</dbReference>
<organism evidence="1">
    <name type="scientific">Arundo donax</name>
    <name type="common">Giant reed</name>
    <name type="synonym">Donax arundinaceus</name>
    <dbReference type="NCBI Taxonomy" id="35708"/>
    <lineage>
        <taxon>Eukaryota</taxon>
        <taxon>Viridiplantae</taxon>
        <taxon>Streptophyta</taxon>
        <taxon>Embryophyta</taxon>
        <taxon>Tracheophyta</taxon>
        <taxon>Spermatophyta</taxon>
        <taxon>Magnoliopsida</taxon>
        <taxon>Liliopsida</taxon>
        <taxon>Poales</taxon>
        <taxon>Poaceae</taxon>
        <taxon>PACMAD clade</taxon>
        <taxon>Arundinoideae</taxon>
        <taxon>Arundineae</taxon>
        <taxon>Arundo</taxon>
    </lineage>
</organism>
<dbReference type="AlphaFoldDB" id="A0A0A9BYI6"/>
<reference evidence="1" key="1">
    <citation type="submission" date="2014-09" db="EMBL/GenBank/DDBJ databases">
        <authorList>
            <person name="Magalhaes I.L.F."/>
            <person name="Oliveira U."/>
            <person name="Santos F.R."/>
            <person name="Vidigal T.H.D.A."/>
            <person name="Brescovit A.D."/>
            <person name="Santos A.J."/>
        </authorList>
    </citation>
    <scope>NUCLEOTIDE SEQUENCE</scope>
    <source>
        <tissue evidence="1">Shoot tissue taken approximately 20 cm above the soil surface</tissue>
    </source>
</reference>